<keyword evidence="1" id="KW-0040">ANK repeat</keyword>
<feature type="repeat" description="ANK" evidence="1">
    <location>
        <begin position="342"/>
        <end position="374"/>
    </location>
</feature>
<dbReference type="STRING" id="5722.A2DK11"/>
<accession>A2DK11</accession>
<dbReference type="OrthoDB" id="341259at2759"/>
<dbReference type="VEuPathDB" id="TrichDB:TVAGG3_0169370"/>
<dbReference type="PROSITE" id="PS50297">
    <property type="entry name" value="ANK_REP_REGION"/>
    <property type="match status" value="5"/>
</dbReference>
<feature type="repeat" description="ANK" evidence="1">
    <location>
        <begin position="243"/>
        <end position="275"/>
    </location>
</feature>
<dbReference type="PANTHER" id="PTHR44207">
    <property type="entry name" value="SURFACE ANTIGEN BSPA-LIKE-RELATED"/>
    <property type="match status" value="1"/>
</dbReference>
<reference evidence="3" key="2">
    <citation type="journal article" date="2007" name="Science">
        <title>Draft genome sequence of the sexually transmitted pathogen Trichomonas vaginalis.</title>
        <authorList>
            <person name="Carlton J.M."/>
            <person name="Hirt R.P."/>
            <person name="Silva J.C."/>
            <person name="Delcher A.L."/>
            <person name="Schatz M."/>
            <person name="Zhao Q."/>
            <person name="Wortman J.R."/>
            <person name="Bidwell S.L."/>
            <person name="Alsmark U.C.M."/>
            <person name="Besteiro S."/>
            <person name="Sicheritz-Ponten T."/>
            <person name="Noel C.J."/>
            <person name="Dacks J.B."/>
            <person name="Foster P.G."/>
            <person name="Simillion C."/>
            <person name="Van de Peer Y."/>
            <person name="Miranda-Saavedra D."/>
            <person name="Barton G.J."/>
            <person name="Westrop G.D."/>
            <person name="Mueller S."/>
            <person name="Dessi D."/>
            <person name="Fiori P.L."/>
            <person name="Ren Q."/>
            <person name="Paulsen I."/>
            <person name="Zhang H."/>
            <person name="Bastida-Corcuera F.D."/>
            <person name="Simoes-Barbosa A."/>
            <person name="Brown M.T."/>
            <person name="Hayes R.D."/>
            <person name="Mukherjee M."/>
            <person name="Okumura C.Y."/>
            <person name="Schneider R."/>
            <person name="Smith A.J."/>
            <person name="Vanacova S."/>
            <person name="Villalvazo M."/>
            <person name="Haas B.J."/>
            <person name="Pertea M."/>
            <person name="Feldblyum T.V."/>
            <person name="Utterback T.R."/>
            <person name="Shu C.L."/>
            <person name="Osoegawa K."/>
            <person name="de Jong P.J."/>
            <person name="Hrdy I."/>
            <person name="Horvathova L."/>
            <person name="Zubacova Z."/>
            <person name="Dolezal P."/>
            <person name="Malik S.B."/>
            <person name="Logsdon J.M. Jr."/>
            <person name="Henze K."/>
            <person name="Gupta A."/>
            <person name="Wang C.C."/>
            <person name="Dunne R.L."/>
            <person name="Upcroft J.A."/>
            <person name="Upcroft P."/>
            <person name="White O."/>
            <person name="Salzberg S.L."/>
            <person name="Tang P."/>
            <person name="Chiu C.-H."/>
            <person name="Lee Y.-S."/>
            <person name="Embley T.M."/>
            <person name="Coombs G.H."/>
            <person name="Mottram J.C."/>
            <person name="Tachezy J."/>
            <person name="Fraser-Liggett C.M."/>
            <person name="Johnson P.J."/>
        </authorList>
    </citation>
    <scope>NUCLEOTIDE SEQUENCE [LARGE SCALE GENOMIC DNA]</scope>
    <source>
        <strain evidence="3">G3</strain>
    </source>
</reference>
<dbReference type="Gene3D" id="1.25.40.20">
    <property type="entry name" value="Ankyrin repeat-containing domain"/>
    <property type="match status" value="2"/>
</dbReference>
<dbReference type="Pfam" id="PF12796">
    <property type="entry name" value="Ank_2"/>
    <property type="match status" value="3"/>
</dbReference>
<feature type="repeat" description="ANK" evidence="1">
    <location>
        <begin position="176"/>
        <end position="208"/>
    </location>
</feature>
<sequence>MSDEHTNDINQISNNVNSFIEDGIFNDVVDENISQQDIEKAKNDSKSFNEHLSKGKYKSPKVTVNSFDDVLDILHFYKKFYQLESSQSLIEFLEKHKPDGTKDNEIKQLKRDISTLQNTNEQLTRTINDFTTFFSLKNSNNFDAVYSFLKAISDKGDKMMIRNSCLLRLSEIMDGNGNTPLIAACINGDYQLTKSLIEGGCNRLYTNYNEGNCLFEASLAGHLEIVKYLISIGIDKNWRKISKRSTAILAASSGGHLEVVKYLISIGCDVNSSNYSNYNCIYFASLNGHLETVKYLISMGANPNQFTLYKYSPLMIAVFNGHLAIFKYLISVGVDPKVKNYDGESLIILASKKGYLNIVKYLIKCGCNKNDKTTNNNTSLHFAVQKGFLDIVEYLVEIRVKLNEVNNQGKTAFDYAIQYSNNSENRKIIFNLLRFSGYTPAAKPHCFLLRMLGLFLQWIPILLLIFYLLYCFLF</sequence>
<keyword evidence="2" id="KW-0472">Membrane</keyword>
<dbReference type="InParanoid" id="A2DK11"/>
<protein>
    <submittedName>
        <fullName evidence="3">Uncharacterized protein</fullName>
    </submittedName>
</protein>
<dbReference type="AlphaFoldDB" id="A2DK11"/>
<feature type="repeat" description="ANK" evidence="1">
    <location>
        <begin position="375"/>
        <end position="407"/>
    </location>
</feature>
<gene>
    <name evidence="3" type="ORF">TVAG_214070</name>
</gene>
<name>A2DK11_TRIV3</name>
<evidence type="ECO:0000313" key="3">
    <source>
        <dbReference type="EMBL" id="EAY19182.1"/>
    </source>
</evidence>
<dbReference type="VEuPathDB" id="TrichDB:TVAG_214070"/>
<dbReference type="PANTHER" id="PTHR44207:SF1">
    <property type="entry name" value="SURFACE ANTIGEN BSPA-LIKE"/>
    <property type="match status" value="1"/>
</dbReference>
<dbReference type="InterPro" id="IPR036770">
    <property type="entry name" value="Ankyrin_rpt-contain_sf"/>
</dbReference>
<dbReference type="PROSITE" id="PS50088">
    <property type="entry name" value="ANK_REPEAT"/>
    <property type="match status" value="6"/>
</dbReference>
<proteinExistence type="predicted"/>
<dbReference type="eggNOG" id="KOG0504">
    <property type="taxonomic scope" value="Eukaryota"/>
</dbReference>
<evidence type="ECO:0000313" key="4">
    <source>
        <dbReference type="Proteomes" id="UP000001542"/>
    </source>
</evidence>
<dbReference type="InterPro" id="IPR002110">
    <property type="entry name" value="Ankyrin_rpt"/>
</dbReference>
<dbReference type="Proteomes" id="UP000001542">
    <property type="component" value="Unassembled WGS sequence"/>
</dbReference>
<reference evidence="3" key="1">
    <citation type="submission" date="2006-10" db="EMBL/GenBank/DDBJ databases">
        <authorList>
            <person name="Amadeo P."/>
            <person name="Zhao Q."/>
            <person name="Wortman J."/>
            <person name="Fraser-Liggett C."/>
            <person name="Carlton J."/>
        </authorList>
    </citation>
    <scope>NUCLEOTIDE SEQUENCE</scope>
    <source>
        <strain evidence="3">G3</strain>
    </source>
</reference>
<dbReference type="RefSeq" id="XP_001580168.1">
    <property type="nucleotide sequence ID" value="XM_001580118.1"/>
</dbReference>
<dbReference type="KEGG" id="tva:5464699"/>
<dbReference type="SUPFAM" id="SSF48403">
    <property type="entry name" value="Ankyrin repeat"/>
    <property type="match status" value="1"/>
</dbReference>
<dbReference type="EMBL" id="DS113210">
    <property type="protein sequence ID" value="EAY19182.1"/>
    <property type="molecule type" value="Genomic_DNA"/>
</dbReference>
<evidence type="ECO:0000256" key="1">
    <source>
        <dbReference type="PROSITE-ProRule" id="PRU00023"/>
    </source>
</evidence>
<feature type="repeat" description="ANK" evidence="1">
    <location>
        <begin position="309"/>
        <end position="341"/>
    </location>
</feature>
<organism evidence="3 4">
    <name type="scientific">Trichomonas vaginalis (strain ATCC PRA-98 / G3)</name>
    <dbReference type="NCBI Taxonomy" id="412133"/>
    <lineage>
        <taxon>Eukaryota</taxon>
        <taxon>Metamonada</taxon>
        <taxon>Parabasalia</taxon>
        <taxon>Trichomonadida</taxon>
        <taxon>Trichomonadidae</taxon>
        <taxon>Trichomonas</taxon>
    </lineage>
</organism>
<evidence type="ECO:0000256" key="2">
    <source>
        <dbReference type="SAM" id="Phobius"/>
    </source>
</evidence>
<keyword evidence="4" id="KW-1185">Reference proteome</keyword>
<feature type="repeat" description="ANK" evidence="1">
    <location>
        <begin position="276"/>
        <end position="308"/>
    </location>
</feature>
<feature type="transmembrane region" description="Helical" evidence="2">
    <location>
        <begin position="447"/>
        <end position="473"/>
    </location>
</feature>
<keyword evidence="2" id="KW-1133">Transmembrane helix</keyword>
<keyword evidence="2" id="KW-0812">Transmembrane</keyword>
<dbReference type="SMART" id="SM00248">
    <property type="entry name" value="ANK"/>
    <property type="match status" value="8"/>
</dbReference>
<dbReference type="SMR" id="A2DK11"/>